<keyword evidence="1" id="KW-0479">Metal-binding</keyword>
<dbReference type="InterPro" id="IPR036236">
    <property type="entry name" value="Znf_C2H2_sf"/>
</dbReference>
<organism evidence="3">
    <name type="scientific">Arion vulgaris</name>
    <dbReference type="NCBI Taxonomy" id="1028688"/>
    <lineage>
        <taxon>Eukaryota</taxon>
        <taxon>Metazoa</taxon>
        <taxon>Spiralia</taxon>
        <taxon>Lophotrochozoa</taxon>
        <taxon>Mollusca</taxon>
        <taxon>Gastropoda</taxon>
        <taxon>Heterobranchia</taxon>
        <taxon>Euthyneura</taxon>
        <taxon>Panpulmonata</taxon>
        <taxon>Eupulmonata</taxon>
        <taxon>Stylommatophora</taxon>
        <taxon>Helicina</taxon>
        <taxon>Arionoidea</taxon>
        <taxon>Arionidae</taxon>
        <taxon>Arion</taxon>
    </lineage>
</organism>
<dbReference type="PROSITE" id="PS00028">
    <property type="entry name" value="ZINC_FINGER_C2H2_1"/>
    <property type="match status" value="1"/>
</dbReference>
<dbReference type="PROSITE" id="PS50157">
    <property type="entry name" value="ZINC_FINGER_C2H2_2"/>
    <property type="match status" value="2"/>
</dbReference>
<dbReference type="SMART" id="SM00355">
    <property type="entry name" value="ZnF_C2H2"/>
    <property type="match status" value="2"/>
</dbReference>
<reference evidence="3" key="1">
    <citation type="submission" date="2014-12" db="EMBL/GenBank/DDBJ databases">
        <title>Insight into the proteome of Arion vulgaris.</title>
        <authorList>
            <person name="Aradska J."/>
            <person name="Bulat T."/>
            <person name="Smidak R."/>
            <person name="Sarate P."/>
            <person name="Gangsoo J."/>
            <person name="Sialana F."/>
            <person name="Bilban M."/>
            <person name="Lubec G."/>
        </authorList>
    </citation>
    <scope>NUCLEOTIDE SEQUENCE</scope>
    <source>
        <tissue evidence="3">Skin</tissue>
    </source>
</reference>
<protein>
    <recommendedName>
        <fullName evidence="2">C2H2-type domain-containing protein</fullName>
    </recommendedName>
</protein>
<dbReference type="InterPro" id="IPR013087">
    <property type="entry name" value="Znf_C2H2_type"/>
</dbReference>
<dbReference type="SUPFAM" id="SSF57667">
    <property type="entry name" value="beta-beta-alpha zinc fingers"/>
    <property type="match status" value="1"/>
</dbReference>
<name>A0A0B6ZA87_9EUPU</name>
<dbReference type="Pfam" id="PF13912">
    <property type="entry name" value="zf-C2H2_6"/>
    <property type="match status" value="1"/>
</dbReference>
<dbReference type="AlphaFoldDB" id="A0A0B6ZA87"/>
<dbReference type="EMBL" id="HACG01018634">
    <property type="protein sequence ID" value="CEK65499.1"/>
    <property type="molecule type" value="Transcribed_RNA"/>
</dbReference>
<feature type="domain" description="C2H2-type" evidence="2">
    <location>
        <begin position="5"/>
        <end position="32"/>
    </location>
</feature>
<keyword evidence="1" id="KW-0862">Zinc</keyword>
<dbReference type="Pfam" id="PF00096">
    <property type="entry name" value="zf-C2H2"/>
    <property type="match status" value="1"/>
</dbReference>
<proteinExistence type="predicted"/>
<feature type="domain" description="C2H2-type" evidence="2">
    <location>
        <begin position="33"/>
        <end position="61"/>
    </location>
</feature>
<evidence type="ECO:0000256" key="1">
    <source>
        <dbReference type="PROSITE-ProRule" id="PRU00042"/>
    </source>
</evidence>
<dbReference type="Gene3D" id="3.30.160.60">
    <property type="entry name" value="Classic Zinc Finger"/>
    <property type="match status" value="1"/>
</dbReference>
<accession>A0A0B6ZA87</accession>
<gene>
    <name evidence="3" type="primary">ORF55231</name>
</gene>
<feature type="non-terminal residue" evidence="3">
    <location>
        <position position="1"/>
    </location>
</feature>
<evidence type="ECO:0000313" key="3">
    <source>
        <dbReference type="EMBL" id="CEK65499.1"/>
    </source>
</evidence>
<dbReference type="GO" id="GO:0008270">
    <property type="term" value="F:zinc ion binding"/>
    <property type="evidence" value="ECO:0007669"/>
    <property type="project" value="UniProtKB-KW"/>
</dbReference>
<evidence type="ECO:0000259" key="2">
    <source>
        <dbReference type="PROSITE" id="PS50157"/>
    </source>
</evidence>
<sequence>KKGYFQCKHCDKAFNWQQSLTRHKWKCEGTRVLDCSFCGKLFHRPDQLRSHQISQHYIAKTSRESSSVC</sequence>
<keyword evidence="1" id="KW-0863">Zinc-finger</keyword>